<dbReference type="RefSeq" id="WP_280103167.1">
    <property type="nucleotide sequence ID" value="NZ_CP122959.1"/>
</dbReference>
<dbReference type="SUPFAM" id="SSF53092">
    <property type="entry name" value="Creatinase/prolidase N-terminal domain"/>
    <property type="match status" value="1"/>
</dbReference>
<evidence type="ECO:0000259" key="2">
    <source>
        <dbReference type="Pfam" id="PF01321"/>
    </source>
</evidence>
<dbReference type="GO" id="GO:0004177">
    <property type="term" value="F:aminopeptidase activity"/>
    <property type="evidence" value="ECO:0007669"/>
    <property type="project" value="UniProtKB-KW"/>
</dbReference>
<dbReference type="CDD" id="cd01092">
    <property type="entry name" value="APP-like"/>
    <property type="match status" value="1"/>
</dbReference>
<dbReference type="EC" id="3.4.11.9" evidence="3"/>
<organism evidence="3 4">
    <name type="scientific">Latilactobacillus sakei</name>
    <name type="common">Lactobacillus sakei</name>
    <dbReference type="NCBI Taxonomy" id="1599"/>
    <lineage>
        <taxon>Bacteria</taxon>
        <taxon>Bacillati</taxon>
        <taxon>Bacillota</taxon>
        <taxon>Bacilli</taxon>
        <taxon>Lactobacillales</taxon>
        <taxon>Lactobacillaceae</taxon>
        <taxon>Latilactobacillus</taxon>
    </lineage>
</organism>
<feature type="domain" description="Peptidase M24" evidence="1">
    <location>
        <begin position="136"/>
        <end position="338"/>
    </location>
</feature>
<keyword evidence="3" id="KW-0645">Protease</keyword>
<evidence type="ECO:0000313" key="3">
    <source>
        <dbReference type="EMBL" id="WGI19719.1"/>
    </source>
</evidence>
<dbReference type="Gene3D" id="3.90.230.10">
    <property type="entry name" value="Creatinase/methionine aminopeptidase superfamily"/>
    <property type="match status" value="1"/>
</dbReference>
<dbReference type="Pfam" id="PF00557">
    <property type="entry name" value="Peptidase_M24"/>
    <property type="match status" value="1"/>
</dbReference>
<dbReference type="SUPFAM" id="SSF55920">
    <property type="entry name" value="Creatinase/aminopeptidase"/>
    <property type="match status" value="1"/>
</dbReference>
<dbReference type="InterPro" id="IPR000587">
    <property type="entry name" value="Creatinase_N"/>
</dbReference>
<gene>
    <name evidence="3" type="ORF">QBD03_03140</name>
</gene>
<dbReference type="Gene3D" id="3.40.350.10">
    <property type="entry name" value="Creatinase/prolidase N-terminal domain"/>
    <property type="match status" value="1"/>
</dbReference>
<dbReference type="EMBL" id="CP122959">
    <property type="protein sequence ID" value="WGI19719.1"/>
    <property type="molecule type" value="Genomic_DNA"/>
</dbReference>
<proteinExistence type="predicted"/>
<evidence type="ECO:0000313" key="4">
    <source>
        <dbReference type="Proteomes" id="UP001179858"/>
    </source>
</evidence>
<dbReference type="Proteomes" id="UP001179858">
    <property type="component" value="Chromosome"/>
</dbReference>
<feature type="domain" description="Creatinase N-terminal" evidence="2">
    <location>
        <begin position="5"/>
        <end position="128"/>
    </location>
</feature>
<dbReference type="InterPro" id="IPR029149">
    <property type="entry name" value="Creatin/AminoP/Spt16_N"/>
</dbReference>
<sequence length="354" mass="38743">MTVQVEKVQHLLDEMNLQALIIKSKANKTYLESLTGSGVWLLITKQTKYAFMDGRYVAEAQQKMSDFQIEMVFQGTYLQAIIKKLTALQIDNIGFEDRAFSIQEYQLLQADEHHFEPLGNHLALIRAIKTDAELAKMKAACQLTDTAFAQLLLHIKAGVSEKWLLGQLYAIIFGLGADGMAFDPIIASGIRGAMPHGRATDKLIQEGELVTIDFGIILAGYQSDMTRTVAIGQPSVAMKRVYETVKAAQQLGIDSLQVGTLAADNHNIVADFITDRGYGDYFNHGLGHGMGIGDGELPVLNAKSPDQLQVSMVMSCEPGIYIPDLGGVRIEDDVVVTKDGPVVLNETTKTLLVL</sequence>
<dbReference type="Pfam" id="PF01321">
    <property type="entry name" value="Creatinase_N"/>
    <property type="match status" value="1"/>
</dbReference>
<dbReference type="AlphaFoldDB" id="A0AAF0GSG5"/>
<dbReference type="InterPro" id="IPR036005">
    <property type="entry name" value="Creatinase/aminopeptidase-like"/>
</dbReference>
<protein>
    <submittedName>
        <fullName evidence="3">Aminopeptidase P family protein</fullName>
        <ecNumber evidence="3">3.4.11.9</ecNumber>
    </submittedName>
</protein>
<name>A0AAF0GSG5_LATSK</name>
<accession>A0AAF0GSG5</accession>
<dbReference type="InterPro" id="IPR050659">
    <property type="entry name" value="Peptidase_M24B"/>
</dbReference>
<dbReference type="InterPro" id="IPR000994">
    <property type="entry name" value="Pept_M24"/>
</dbReference>
<keyword evidence="3" id="KW-0031">Aminopeptidase</keyword>
<reference evidence="3" key="1">
    <citation type="submission" date="2023-04" db="EMBL/GenBank/DDBJ databases">
        <title>Novel strain of Lactilactobacillus sakei and use thereof.</title>
        <authorList>
            <person name="Kim S.Y."/>
        </authorList>
    </citation>
    <scope>NUCLEOTIDE SEQUENCE</scope>
    <source>
        <strain evidence="3">HUP1</strain>
    </source>
</reference>
<evidence type="ECO:0000259" key="1">
    <source>
        <dbReference type="Pfam" id="PF00557"/>
    </source>
</evidence>
<dbReference type="PANTHER" id="PTHR46112:SF3">
    <property type="entry name" value="AMINOPEPTIDASE YPDF"/>
    <property type="match status" value="1"/>
</dbReference>
<keyword evidence="3" id="KW-0378">Hydrolase</keyword>
<dbReference type="PANTHER" id="PTHR46112">
    <property type="entry name" value="AMINOPEPTIDASE"/>
    <property type="match status" value="1"/>
</dbReference>